<dbReference type="EMBL" id="CP017634">
    <property type="protein sequence ID" value="ATW25866.1"/>
    <property type="molecule type" value="Genomic_DNA"/>
</dbReference>
<dbReference type="RefSeq" id="WP_148135129.1">
    <property type="nucleotide sequence ID" value="NZ_CP017634.1"/>
</dbReference>
<evidence type="ECO:0000259" key="2">
    <source>
        <dbReference type="Pfam" id="PF07331"/>
    </source>
</evidence>
<dbReference type="Pfam" id="PF07331">
    <property type="entry name" value="TctB"/>
    <property type="match status" value="1"/>
</dbReference>
<dbReference type="Proteomes" id="UP000323521">
    <property type="component" value="Chromosome"/>
</dbReference>
<name>A0A3G1KTT9_FORW1</name>
<evidence type="ECO:0000313" key="3">
    <source>
        <dbReference type="EMBL" id="ATW25866.1"/>
    </source>
</evidence>
<organism evidence="3 4">
    <name type="scientific">Formimonas warabiya</name>
    <dbReference type="NCBI Taxonomy" id="1761012"/>
    <lineage>
        <taxon>Bacteria</taxon>
        <taxon>Bacillati</taxon>
        <taxon>Bacillota</taxon>
        <taxon>Clostridia</taxon>
        <taxon>Eubacteriales</taxon>
        <taxon>Peptococcaceae</taxon>
        <taxon>Candidatus Formimonas</taxon>
    </lineage>
</organism>
<feature type="transmembrane region" description="Helical" evidence="1">
    <location>
        <begin position="97"/>
        <end position="116"/>
    </location>
</feature>
<proteinExistence type="predicted"/>
<keyword evidence="1" id="KW-0472">Membrane</keyword>
<dbReference type="KEGG" id="fwa:DCMF_14785"/>
<evidence type="ECO:0000313" key="4">
    <source>
        <dbReference type="Proteomes" id="UP000323521"/>
    </source>
</evidence>
<feature type="transmembrane region" description="Helical" evidence="1">
    <location>
        <begin position="41"/>
        <end position="63"/>
    </location>
</feature>
<gene>
    <name evidence="3" type="ORF">DCMF_14785</name>
</gene>
<keyword evidence="4" id="KW-1185">Reference proteome</keyword>
<keyword evidence="1" id="KW-1133">Transmembrane helix</keyword>
<dbReference type="AlphaFoldDB" id="A0A3G1KTT9"/>
<feature type="transmembrane region" description="Helical" evidence="1">
    <location>
        <begin position="128"/>
        <end position="149"/>
    </location>
</feature>
<feature type="domain" description="DUF1468" evidence="2">
    <location>
        <begin position="12"/>
        <end position="152"/>
    </location>
</feature>
<dbReference type="InterPro" id="IPR009936">
    <property type="entry name" value="DUF1468"/>
</dbReference>
<sequence length="153" mass="17096">MNRLTLSIISEIVIFLIGALFLFLAVTTLKSSGTFYKSAGYYPILLSSCIIVVSAYGLVSDLIKRRRERDDKVDLGSMKSFVLVLGIMVAMELIWKLLALFYVSMALGISGILYLFHDTGRPKRRRLIFAVIVGVGFTVVAYITFAFILKINI</sequence>
<evidence type="ECO:0000256" key="1">
    <source>
        <dbReference type="SAM" id="Phobius"/>
    </source>
</evidence>
<protein>
    <recommendedName>
        <fullName evidence="2">DUF1468 domain-containing protein</fullName>
    </recommendedName>
</protein>
<feature type="transmembrane region" description="Helical" evidence="1">
    <location>
        <begin position="12"/>
        <end position="29"/>
    </location>
</feature>
<accession>A0A3G1KTT9</accession>
<keyword evidence="1" id="KW-0812">Transmembrane</keyword>
<reference evidence="3 4" key="1">
    <citation type="submission" date="2016-10" db="EMBL/GenBank/DDBJ databases">
        <title>Complete Genome Sequence of Peptococcaceae strain DCMF.</title>
        <authorList>
            <person name="Edwards R.J."/>
            <person name="Holland S.I."/>
            <person name="Deshpande N.P."/>
            <person name="Wong Y.K."/>
            <person name="Ertan H."/>
            <person name="Manefield M."/>
            <person name="Russell T.L."/>
            <person name="Lee M.J."/>
        </authorList>
    </citation>
    <scope>NUCLEOTIDE SEQUENCE [LARGE SCALE GENOMIC DNA]</scope>
    <source>
        <strain evidence="3 4">DCMF</strain>
    </source>
</reference>